<organism evidence="1 2">
    <name type="scientific">Trichogramma kaykai</name>
    <dbReference type="NCBI Taxonomy" id="54128"/>
    <lineage>
        <taxon>Eukaryota</taxon>
        <taxon>Metazoa</taxon>
        <taxon>Ecdysozoa</taxon>
        <taxon>Arthropoda</taxon>
        <taxon>Hexapoda</taxon>
        <taxon>Insecta</taxon>
        <taxon>Pterygota</taxon>
        <taxon>Neoptera</taxon>
        <taxon>Endopterygota</taxon>
        <taxon>Hymenoptera</taxon>
        <taxon>Apocrita</taxon>
        <taxon>Proctotrupomorpha</taxon>
        <taxon>Chalcidoidea</taxon>
        <taxon>Trichogrammatidae</taxon>
        <taxon>Trichogramma</taxon>
    </lineage>
</organism>
<dbReference type="AlphaFoldDB" id="A0ABD2VZ97"/>
<evidence type="ECO:0000313" key="1">
    <source>
        <dbReference type="EMBL" id="KAL3385924.1"/>
    </source>
</evidence>
<reference evidence="1 2" key="1">
    <citation type="journal article" date="2024" name="bioRxiv">
        <title>A reference genome for Trichogramma kaykai: A tiny desert-dwelling parasitoid wasp with competing sex-ratio distorters.</title>
        <authorList>
            <person name="Culotta J."/>
            <person name="Lindsey A.R."/>
        </authorList>
    </citation>
    <scope>NUCLEOTIDE SEQUENCE [LARGE SCALE GENOMIC DNA]</scope>
    <source>
        <strain evidence="1 2">KSX58</strain>
    </source>
</reference>
<accession>A0ABD2VZ97</accession>
<sequence length="141" mass="16208">MDYEDPDRYLTKCQEYLLQIPDSNKVSVLGKRLIGAAEKWWLCYKPMNLSFERFSDPLRVQFDIDTQGFDFLREGHNFATDFQTRGQHRCQRGHEAQASNEHDLCLSSIARQTVCRGPVTDCICVSSNVSQELAKISQQSV</sequence>
<evidence type="ECO:0000313" key="2">
    <source>
        <dbReference type="Proteomes" id="UP001627154"/>
    </source>
</evidence>
<comment type="caution">
    <text evidence="1">The sequence shown here is derived from an EMBL/GenBank/DDBJ whole genome shotgun (WGS) entry which is preliminary data.</text>
</comment>
<name>A0ABD2VZ97_9HYME</name>
<protein>
    <submittedName>
        <fullName evidence="1">Uncharacterized protein</fullName>
    </submittedName>
</protein>
<dbReference type="Proteomes" id="UP001627154">
    <property type="component" value="Unassembled WGS sequence"/>
</dbReference>
<keyword evidence="2" id="KW-1185">Reference proteome</keyword>
<gene>
    <name evidence="1" type="ORF">TKK_018448</name>
</gene>
<proteinExistence type="predicted"/>
<dbReference type="EMBL" id="JBJJXI010000149">
    <property type="protein sequence ID" value="KAL3385924.1"/>
    <property type="molecule type" value="Genomic_DNA"/>
</dbReference>